<dbReference type="Gene3D" id="3.40.50.10420">
    <property type="entry name" value="NagB/RpiA/CoA transferase-like"/>
    <property type="match status" value="1"/>
</dbReference>
<evidence type="ECO:0000313" key="3">
    <source>
        <dbReference type="Proteomes" id="UP000188947"/>
    </source>
</evidence>
<feature type="domain" description="LUD" evidence="1">
    <location>
        <begin position="84"/>
        <end position="192"/>
    </location>
</feature>
<dbReference type="PANTHER" id="PTHR43682:SF1">
    <property type="entry name" value="LACTATE UTILIZATION PROTEIN C"/>
    <property type="match status" value="1"/>
</dbReference>
<dbReference type="OrthoDB" id="9794157at2"/>
<proteinExistence type="predicted"/>
<dbReference type="AlphaFoldDB" id="A0A1V3TZZ8"/>
<evidence type="ECO:0000313" key="2">
    <source>
        <dbReference type="EMBL" id="OOH95472.1"/>
    </source>
</evidence>
<name>A0A1V3TZZ8_ELIME</name>
<reference evidence="2 3" key="1">
    <citation type="submission" date="2016-11" db="EMBL/GenBank/DDBJ databases">
        <title>Genome sequence and comparative genomic analysis of clinical strain Elizabethkingia meningoseptica 61421 PRCM.</title>
        <authorList>
            <person name="Wang M."/>
            <person name="Hu S."/>
            <person name="Cao L."/>
            <person name="Jiang T."/>
            <person name="Zhou Y."/>
            <person name="Ming D."/>
        </authorList>
    </citation>
    <scope>NUCLEOTIDE SEQUENCE [LARGE SCALE GENOMIC DNA]</scope>
    <source>
        <strain evidence="2 3">61421 PRCM</strain>
    </source>
</reference>
<keyword evidence="3" id="KW-1185">Reference proteome</keyword>
<comment type="caution">
    <text evidence="2">The sequence shown here is derived from an EMBL/GenBank/DDBJ whole genome shotgun (WGS) entry which is preliminary data.</text>
</comment>
<dbReference type="InterPro" id="IPR037171">
    <property type="entry name" value="NagB/RpiA_transferase-like"/>
</dbReference>
<sequence length="195" mass="21383">MGSREDILSGIQKAKPSGYELPEDLLFVSVAGDLFEAFAEIARSNGSQVSFIENLDEVSTYMKENMKSDARVISAINGLWDENKEEEVNDPHDLENVDVAILEGSIGVAENAAVWITENQMKYRALPFITQHLFVVLAADKIVALMHDAYAVIEDSGEGFASFISGPSKTADIEQSLVIGAHGARSHHIFILRED</sequence>
<accession>A0A1V3TZZ8</accession>
<gene>
    <name evidence="2" type="ORF">BMF97_08900</name>
</gene>
<dbReference type="EMBL" id="MPOG01000010">
    <property type="protein sequence ID" value="OOH95472.1"/>
    <property type="molecule type" value="Genomic_DNA"/>
</dbReference>
<dbReference type="Proteomes" id="UP000188947">
    <property type="component" value="Unassembled WGS sequence"/>
</dbReference>
<evidence type="ECO:0000259" key="1">
    <source>
        <dbReference type="Pfam" id="PF02589"/>
    </source>
</evidence>
<dbReference type="PANTHER" id="PTHR43682">
    <property type="entry name" value="LACTATE UTILIZATION PROTEIN C"/>
    <property type="match status" value="1"/>
</dbReference>
<dbReference type="SUPFAM" id="SSF100950">
    <property type="entry name" value="NagB/RpiA/CoA transferase-like"/>
    <property type="match status" value="1"/>
</dbReference>
<protein>
    <submittedName>
        <fullName evidence="2">Lactate utilization protein B/C</fullName>
    </submittedName>
</protein>
<dbReference type="RefSeq" id="WP_069215002.1">
    <property type="nucleotide sequence ID" value="NZ_CP016378.1"/>
</dbReference>
<dbReference type="STRING" id="238.BBD35_07345"/>
<dbReference type="InterPro" id="IPR003741">
    <property type="entry name" value="LUD_dom"/>
</dbReference>
<dbReference type="InterPro" id="IPR024185">
    <property type="entry name" value="FTHF_cligase-like_sf"/>
</dbReference>
<dbReference type="Pfam" id="PF02589">
    <property type="entry name" value="LUD_dom"/>
    <property type="match status" value="1"/>
</dbReference>
<dbReference type="eggNOG" id="COG1556">
    <property type="taxonomic scope" value="Bacteria"/>
</dbReference>
<organism evidence="2 3">
    <name type="scientific">Elizabethkingia meningoseptica</name>
    <name type="common">Chryseobacterium meningosepticum</name>
    <dbReference type="NCBI Taxonomy" id="238"/>
    <lineage>
        <taxon>Bacteria</taxon>
        <taxon>Pseudomonadati</taxon>
        <taxon>Bacteroidota</taxon>
        <taxon>Flavobacteriia</taxon>
        <taxon>Flavobacteriales</taxon>
        <taxon>Weeksellaceae</taxon>
        <taxon>Elizabethkingia</taxon>
    </lineage>
</organism>